<name>A0A1M4XVV6_9GAMM</name>
<dbReference type="InterPro" id="IPR025392">
    <property type="entry name" value="DUF4124"/>
</dbReference>
<dbReference type="EMBL" id="FQUK01000023">
    <property type="protein sequence ID" value="SHE97423.1"/>
    <property type="molecule type" value="Genomic_DNA"/>
</dbReference>
<reference evidence="4" key="1">
    <citation type="submission" date="2016-11" db="EMBL/GenBank/DDBJ databases">
        <authorList>
            <person name="Varghese N."/>
            <person name="Submissions S."/>
        </authorList>
    </citation>
    <scope>NUCLEOTIDE SEQUENCE [LARGE SCALE GENOMIC DNA]</scope>
    <source>
        <strain evidence="4">DSM 14834</strain>
    </source>
</reference>
<feature type="domain" description="DUF4124" evidence="2">
    <location>
        <begin position="13"/>
        <end position="67"/>
    </location>
</feature>
<feature type="signal peptide" evidence="1">
    <location>
        <begin position="1"/>
        <end position="23"/>
    </location>
</feature>
<dbReference type="AlphaFoldDB" id="A0A1M4XVV6"/>
<keyword evidence="4" id="KW-1185">Reference proteome</keyword>
<evidence type="ECO:0000259" key="2">
    <source>
        <dbReference type="Pfam" id="PF13511"/>
    </source>
</evidence>
<accession>A0A1M4XVV6</accession>
<organism evidence="3 4">
    <name type="scientific">Thermomonas hydrothermalis</name>
    <dbReference type="NCBI Taxonomy" id="213588"/>
    <lineage>
        <taxon>Bacteria</taxon>
        <taxon>Pseudomonadati</taxon>
        <taxon>Pseudomonadota</taxon>
        <taxon>Gammaproteobacteria</taxon>
        <taxon>Lysobacterales</taxon>
        <taxon>Lysobacteraceae</taxon>
        <taxon>Thermomonas</taxon>
    </lineage>
</organism>
<sequence length="141" mass="15471">MRAMHHARLLPYLLLSLTVPVQAGQLYRCLDRANGVTYQSQPCAHGQRTDRVIAYTPDPPVVPTARADNPGAHTAHPRAARTGSSLRPIRLRHAPTRLTTAADRCRAAHAKRQAALERLGLRRTFAQLSRLDAQVRAVCGG</sequence>
<dbReference type="Pfam" id="PF13511">
    <property type="entry name" value="DUF4124"/>
    <property type="match status" value="1"/>
</dbReference>
<dbReference type="Proteomes" id="UP000242857">
    <property type="component" value="Unassembled WGS sequence"/>
</dbReference>
<keyword evidence="1" id="KW-0732">Signal</keyword>
<gene>
    <name evidence="3" type="ORF">SAMN02745204_01526</name>
</gene>
<feature type="chain" id="PRO_5013245716" description="DUF4124 domain-containing protein" evidence="1">
    <location>
        <begin position="24"/>
        <end position="141"/>
    </location>
</feature>
<evidence type="ECO:0000313" key="3">
    <source>
        <dbReference type="EMBL" id="SHE97423.1"/>
    </source>
</evidence>
<evidence type="ECO:0000313" key="4">
    <source>
        <dbReference type="Proteomes" id="UP000242857"/>
    </source>
</evidence>
<protein>
    <recommendedName>
        <fullName evidence="2">DUF4124 domain-containing protein</fullName>
    </recommendedName>
</protein>
<proteinExistence type="predicted"/>
<evidence type="ECO:0000256" key="1">
    <source>
        <dbReference type="SAM" id="SignalP"/>
    </source>
</evidence>